<evidence type="ECO:0000256" key="1">
    <source>
        <dbReference type="SAM" id="MobiDB-lite"/>
    </source>
</evidence>
<proteinExistence type="predicted"/>
<dbReference type="EMBL" id="CP096658">
    <property type="protein sequence ID" value="UPW01465.1"/>
    <property type="molecule type" value="Genomic_DNA"/>
</dbReference>
<feature type="region of interest" description="Disordered" evidence="1">
    <location>
        <begin position="43"/>
        <end position="87"/>
    </location>
</feature>
<dbReference type="Proteomes" id="UP000830434">
    <property type="component" value="Chromosome"/>
</dbReference>
<gene>
    <name evidence="2" type="ORF">M0R88_05010</name>
</gene>
<protein>
    <submittedName>
        <fullName evidence="2">Uncharacterized protein</fullName>
    </submittedName>
</protein>
<evidence type="ECO:0000313" key="3">
    <source>
        <dbReference type="Proteomes" id="UP000830434"/>
    </source>
</evidence>
<dbReference type="RefSeq" id="WP_248655867.1">
    <property type="nucleotide sequence ID" value="NZ_CP096658.1"/>
</dbReference>
<dbReference type="AlphaFoldDB" id="A0A8U0ILD5"/>
<sequence>MRLDDLREAMVGKYAPAERPFDREARDEQGVLVHHVASRVAERVADRAQHSVGEREVEHLQHRHEDGDGRPERRGVEHPSRYLTAWI</sequence>
<dbReference type="KEGG" id="haxz:M0R88_05010"/>
<dbReference type="GeneID" id="72189191"/>
<keyword evidence="3" id="KW-1185">Reference proteome</keyword>
<name>A0A8U0ILD5_9EURY</name>
<feature type="compositionally biased region" description="Basic and acidic residues" evidence="1">
    <location>
        <begin position="43"/>
        <end position="80"/>
    </location>
</feature>
<organism evidence="2 3">
    <name type="scientific">Halorussus gelatinilyticus</name>
    <dbReference type="NCBI Taxonomy" id="2937524"/>
    <lineage>
        <taxon>Archaea</taxon>
        <taxon>Methanobacteriati</taxon>
        <taxon>Methanobacteriota</taxon>
        <taxon>Stenosarchaea group</taxon>
        <taxon>Halobacteria</taxon>
        <taxon>Halobacteriales</taxon>
        <taxon>Haladaptataceae</taxon>
        <taxon>Halorussus</taxon>
    </lineage>
</organism>
<accession>A0A8U0ILD5</accession>
<evidence type="ECO:0000313" key="2">
    <source>
        <dbReference type="EMBL" id="UPW01465.1"/>
    </source>
</evidence>
<reference evidence="2" key="1">
    <citation type="submission" date="2022-04" db="EMBL/GenBank/DDBJ databases">
        <title>Diverse halophilic archaea isolated from saline environments.</title>
        <authorList>
            <person name="Cui H.-L."/>
        </authorList>
    </citation>
    <scope>NUCLEOTIDE SEQUENCE</scope>
    <source>
        <strain evidence="2">XZYJT40</strain>
    </source>
</reference>